<dbReference type="RefSeq" id="WP_345235346.1">
    <property type="nucleotide sequence ID" value="NZ_BAABGZ010000015.1"/>
</dbReference>
<comment type="caution">
    <text evidence="5">The sequence shown here is derived from an EMBL/GenBank/DDBJ whole genome shotgun (WGS) entry which is preliminary data.</text>
</comment>
<proteinExistence type="predicted"/>
<gene>
    <name evidence="5" type="ORF">GCM10023185_14850</name>
</gene>
<dbReference type="InterPro" id="IPR003819">
    <property type="entry name" value="TauD/TfdA-like"/>
</dbReference>
<accession>A0ABP8I919</accession>
<feature type="domain" description="TauD/TfdA-like" evidence="4">
    <location>
        <begin position="16"/>
        <end position="246"/>
    </location>
</feature>
<evidence type="ECO:0000259" key="4">
    <source>
        <dbReference type="Pfam" id="PF02668"/>
    </source>
</evidence>
<evidence type="ECO:0000256" key="1">
    <source>
        <dbReference type="ARBA" id="ARBA00001954"/>
    </source>
</evidence>
<dbReference type="Gene3D" id="3.60.130.10">
    <property type="entry name" value="Clavaminate synthase-like"/>
    <property type="match status" value="1"/>
</dbReference>
<dbReference type="PANTHER" id="PTHR10696:SF56">
    <property type="entry name" value="TAUD_TFDA-LIKE DOMAIN-CONTAINING PROTEIN"/>
    <property type="match status" value="1"/>
</dbReference>
<keyword evidence="6" id="KW-1185">Reference proteome</keyword>
<evidence type="ECO:0000256" key="3">
    <source>
        <dbReference type="ARBA" id="ARBA00023194"/>
    </source>
</evidence>
<keyword evidence="2" id="KW-0560">Oxidoreductase</keyword>
<evidence type="ECO:0000256" key="2">
    <source>
        <dbReference type="ARBA" id="ARBA00023002"/>
    </source>
</evidence>
<dbReference type="PANTHER" id="PTHR10696">
    <property type="entry name" value="GAMMA-BUTYROBETAINE HYDROXYLASE-RELATED"/>
    <property type="match status" value="1"/>
</dbReference>
<dbReference type="EMBL" id="BAABGZ010000015">
    <property type="protein sequence ID" value="GAA4353863.1"/>
    <property type="molecule type" value="Genomic_DNA"/>
</dbReference>
<organism evidence="5 6">
    <name type="scientific">Hymenobacter saemangeumensis</name>
    <dbReference type="NCBI Taxonomy" id="1084522"/>
    <lineage>
        <taxon>Bacteria</taxon>
        <taxon>Pseudomonadati</taxon>
        <taxon>Bacteroidota</taxon>
        <taxon>Cytophagia</taxon>
        <taxon>Cytophagales</taxon>
        <taxon>Hymenobacteraceae</taxon>
        <taxon>Hymenobacter</taxon>
    </lineage>
</organism>
<dbReference type="Proteomes" id="UP001501153">
    <property type="component" value="Unassembled WGS sequence"/>
</dbReference>
<reference evidence="6" key="1">
    <citation type="journal article" date="2019" name="Int. J. Syst. Evol. Microbiol.">
        <title>The Global Catalogue of Microorganisms (GCM) 10K type strain sequencing project: providing services to taxonomists for standard genome sequencing and annotation.</title>
        <authorList>
            <consortium name="The Broad Institute Genomics Platform"/>
            <consortium name="The Broad Institute Genome Sequencing Center for Infectious Disease"/>
            <person name="Wu L."/>
            <person name="Ma J."/>
        </authorList>
    </citation>
    <scope>NUCLEOTIDE SEQUENCE [LARGE SCALE GENOMIC DNA]</scope>
    <source>
        <strain evidence="6">JCM 17923</strain>
    </source>
</reference>
<comment type="cofactor">
    <cofactor evidence="1">
        <name>Fe(2+)</name>
        <dbReference type="ChEBI" id="CHEBI:29033"/>
    </cofactor>
</comment>
<dbReference type="InterPro" id="IPR050411">
    <property type="entry name" value="AlphaKG_dependent_hydroxylases"/>
</dbReference>
<name>A0ABP8I919_9BACT</name>
<keyword evidence="3" id="KW-0045">Antibiotic biosynthesis</keyword>
<dbReference type="SUPFAM" id="SSF51197">
    <property type="entry name" value="Clavaminate synthase-like"/>
    <property type="match status" value="1"/>
</dbReference>
<protein>
    <recommendedName>
        <fullName evidence="4">TauD/TfdA-like domain-containing protein</fullName>
    </recommendedName>
</protein>
<dbReference type="InterPro" id="IPR042098">
    <property type="entry name" value="TauD-like_sf"/>
</dbReference>
<evidence type="ECO:0000313" key="5">
    <source>
        <dbReference type="EMBL" id="GAA4353863.1"/>
    </source>
</evidence>
<sequence length="264" mass="29026">MSFITTLTILPGQPLPAVAEALRAALGSAKVVYLRGLAAHVPAGDWAAFYDELTEVTGQCLHLDEDYAQGSIRSGQKWIEVRYDAAIPDDAAYRFSKNAQPLHTDESYLSEPAEVMFMHCLVQAPEGGETTFVDADVLWQQLQAKSPDLATRLLNRPVRFAKAGDSRTLPIIADTPAGLRLNWNYHCVDPAESAEAHALAAEFRQFLLEHISNTPAEVALPLAPSEAVAWWDDQVLHGRRAFRAVATNDRFLLKSGFRLSTADV</sequence>
<dbReference type="Pfam" id="PF02668">
    <property type="entry name" value="TauD"/>
    <property type="match status" value="1"/>
</dbReference>
<evidence type="ECO:0000313" key="6">
    <source>
        <dbReference type="Proteomes" id="UP001501153"/>
    </source>
</evidence>